<dbReference type="PROSITE" id="PS50943">
    <property type="entry name" value="HTH_CROC1"/>
    <property type="match status" value="1"/>
</dbReference>
<dbReference type="AlphaFoldDB" id="A0A9X3EBU5"/>
<dbReference type="CDD" id="cd00093">
    <property type="entry name" value="HTH_XRE"/>
    <property type="match status" value="1"/>
</dbReference>
<evidence type="ECO:0000256" key="1">
    <source>
        <dbReference type="SAM" id="MobiDB-lite"/>
    </source>
</evidence>
<feature type="domain" description="HTH cro/C1-type" evidence="2">
    <location>
        <begin position="16"/>
        <end position="70"/>
    </location>
</feature>
<dbReference type="SMART" id="SM00530">
    <property type="entry name" value="HTH_XRE"/>
    <property type="match status" value="1"/>
</dbReference>
<name>A0A9X3EBU5_9GAMM</name>
<dbReference type="InterPro" id="IPR001387">
    <property type="entry name" value="Cro/C1-type_HTH"/>
</dbReference>
<sequence length="137" mass="14859">MFPEEQNILRQLGENIRLAMKRRKLTQTMLAERTGFSKPTLRNIERGESTVSIGHYLRVLSVLGLAADMAAVGSDDVLGQKLQDIELLKSSASGSANRDKATQPPSPDANSSASGRIQALLEKARQTAPVSDQEKPS</sequence>
<dbReference type="EMBL" id="JAPNOA010000019">
    <property type="protein sequence ID" value="MCY0964712.1"/>
    <property type="molecule type" value="Genomic_DNA"/>
</dbReference>
<evidence type="ECO:0000313" key="3">
    <source>
        <dbReference type="EMBL" id="MCY0964712.1"/>
    </source>
</evidence>
<dbReference type="InterPro" id="IPR010982">
    <property type="entry name" value="Lambda_DNA-bd_dom_sf"/>
</dbReference>
<dbReference type="Proteomes" id="UP001150830">
    <property type="component" value="Unassembled WGS sequence"/>
</dbReference>
<evidence type="ECO:0000259" key="2">
    <source>
        <dbReference type="PROSITE" id="PS50943"/>
    </source>
</evidence>
<dbReference type="GO" id="GO:0003677">
    <property type="term" value="F:DNA binding"/>
    <property type="evidence" value="ECO:0007669"/>
    <property type="project" value="InterPro"/>
</dbReference>
<feature type="region of interest" description="Disordered" evidence="1">
    <location>
        <begin position="91"/>
        <end position="118"/>
    </location>
</feature>
<dbReference type="SUPFAM" id="SSF47413">
    <property type="entry name" value="lambda repressor-like DNA-binding domains"/>
    <property type="match status" value="1"/>
</dbReference>
<dbReference type="RefSeq" id="WP_283172931.1">
    <property type="nucleotide sequence ID" value="NZ_JAPNOA010000019.1"/>
</dbReference>
<evidence type="ECO:0000313" key="4">
    <source>
        <dbReference type="Proteomes" id="UP001150830"/>
    </source>
</evidence>
<gene>
    <name evidence="3" type="ORF">OUO13_05905</name>
</gene>
<dbReference type="Pfam" id="PF13560">
    <property type="entry name" value="HTH_31"/>
    <property type="match status" value="1"/>
</dbReference>
<protein>
    <submittedName>
        <fullName evidence="3">Helix-turn-helix transcriptional regulator</fullName>
    </submittedName>
</protein>
<keyword evidence="4" id="KW-1185">Reference proteome</keyword>
<organism evidence="3 4">
    <name type="scientific">Parathalassolituus penaei</name>
    <dbReference type="NCBI Taxonomy" id="2997323"/>
    <lineage>
        <taxon>Bacteria</taxon>
        <taxon>Pseudomonadati</taxon>
        <taxon>Pseudomonadota</taxon>
        <taxon>Gammaproteobacteria</taxon>
        <taxon>Oceanospirillales</taxon>
        <taxon>Oceanospirillaceae</taxon>
        <taxon>Parathalassolituus</taxon>
    </lineage>
</organism>
<reference evidence="3" key="1">
    <citation type="submission" date="2022-11" db="EMBL/GenBank/DDBJ databases">
        <title>Parathalassolutuus dongxingensis gen. nov., sp. nov., a novel member of family Oceanospirillaceae isolated from a coastal shrimp pond in Guangxi, China.</title>
        <authorList>
            <person name="Chen H."/>
        </authorList>
    </citation>
    <scope>NUCLEOTIDE SEQUENCE</scope>
    <source>
        <strain evidence="3">G-43</strain>
    </source>
</reference>
<accession>A0A9X3EBU5</accession>
<comment type="caution">
    <text evidence="3">The sequence shown here is derived from an EMBL/GenBank/DDBJ whole genome shotgun (WGS) entry which is preliminary data.</text>
</comment>
<dbReference type="Gene3D" id="1.10.260.40">
    <property type="entry name" value="lambda repressor-like DNA-binding domains"/>
    <property type="match status" value="1"/>
</dbReference>
<proteinExistence type="predicted"/>